<dbReference type="SUPFAM" id="SSF53335">
    <property type="entry name" value="S-adenosyl-L-methionine-dependent methyltransferases"/>
    <property type="match status" value="1"/>
</dbReference>
<evidence type="ECO:0000256" key="1">
    <source>
        <dbReference type="ARBA" id="ARBA00038158"/>
    </source>
</evidence>
<dbReference type="EMBL" id="JAULSY010000135">
    <property type="protein sequence ID" value="KAK0662964.1"/>
    <property type="molecule type" value="Genomic_DNA"/>
</dbReference>
<dbReference type="AlphaFoldDB" id="A0AA39Z2I2"/>
<gene>
    <name evidence="2" type="ORF">QBC41DRAFT_27577</name>
</gene>
<proteinExistence type="inferred from homology"/>
<sequence>MSTTTSTAPLPAEKMGSAGSDWNLTNGAGYILDRDRSHAAASRLNLQFYLWKDSLGFNIHPTISSSLFPSSSSSSSSTKSSEVAAGSQNPVAICEVASGTGIWLIDVARSVPPSTVLTGLDYNLAQSPPSAWLPPNVSMRHWNVFDPVPEDLVGKYDYVHTRLLVLVVGESKDPGPIIRNLLTLLKPGGWLQWDELDTVNMSVQKVDPGLETPALEELRAWSWAEGRLDWTVRLPEFMEKEGFTEVRGDLFGDPPALARAFTEQHLLTAEEFAEGLVKLGRREVGEKYFGLVQRAHREAVEGAALCVPRIVCVGRRPL</sequence>
<dbReference type="PANTHER" id="PTHR43591">
    <property type="entry name" value="METHYLTRANSFERASE"/>
    <property type="match status" value="1"/>
</dbReference>
<protein>
    <submittedName>
        <fullName evidence="2">Uncharacterized protein</fullName>
    </submittedName>
</protein>
<dbReference type="PANTHER" id="PTHR43591:SF96">
    <property type="entry name" value="PUTATIVE-RELATED"/>
    <property type="match status" value="1"/>
</dbReference>
<dbReference type="Pfam" id="PF13489">
    <property type="entry name" value="Methyltransf_23"/>
    <property type="match status" value="1"/>
</dbReference>
<keyword evidence="3" id="KW-1185">Reference proteome</keyword>
<dbReference type="Proteomes" id="UP001174997">
    <property type="component" value="Unassembled WGS sequence"/>
</dbReference>
<comment type="caution">
    <text evidence="2">The sequence shown here is derived from an EMBL/GenBank/DDBJ whole genome shotgun (WGS) entry which is preliminary data.</text>
</comment>
<name>A0AA39Z2I2_9PEZI</name>
<evidence type="ECO:0000313" key="2">
    <source>
        <dbReference type="EMBL" id="KAK0662964.1"/>
    </source>
</evidence>
<accession>A0AA39Z2I2</accession>
<evidence type="ECO:0000313" key="3">
    <source>
        <dbReference type="Proteomes" id="UP001174997"/>
    </source>
</evidence>
<dbReference type="InterPro" id="IPR029063">
    <property type="entry name" value="SAM-dependent_MTases_sf"/>
</dbReference>
<organism evidence="2 3">
    <name type="scientific">Cercophora samala</name>
    <dbReference type="NCBI Taxonomy" id="330535"/>
    <lineage>
        <taxon>Eukaryota</taxon>
        <taxon>Fungi</taxon>
        <taxon>Dikarya</taxon>
        <taxon>Ascomycota</taxon>
        <taxon>Pezizomycotina</taxon>
        <taxon>Sordariomycetes</taxon>
        <taxon>Sordariomycetidae</taxon>
        <taxon>Sordariales</taxon>
        <taxon>Lasiosphaeriaceae</taxon>
        <taxon>Cercophora</taxon>
    </lineage>
</organism>
<dbReference type="CDD" id="cd02440">
    <property type="entry name" value="AdoMet_MTases"/>
    <property type="match status" value="1"/>
</dbReference>
<dbReference type="Gene3D" id="3.40.50.150">
    <property type="entry name" value="Vaccinia Virus protein VP39"/>
    <property type="match status" value="1"/>
</dbReference>
<comment type="similarity">
    <text evidence="1">Belongs to the methyltransferase superfamily. LaeA methyltransferase family.</text>
</comment>
<reference evidence="2" key="1">
    <citation type="submission" date="2023-06" db="EMBL/GenBank/DDBJ databases">
        <title>Genome-scale phylogeny and comparative genomics of the fungal order Sordariales.</title>
        <authorList>
            <consortium name="Lawrence Berkeley National Laboratory"/>
            <person name="Hensen N."/>
            <person name="Bonometti L."/>
            <person name="Westerberg I."/>
            <person name="Brannstrom I.O."/>
            <person name="Guillou S."/>
            <person name="Cros-Aarteil S."/>
            <person name="Calhoun S."/>
            <person name="Haridas S."/>
            <person name="Kuo A."/>
            <person name="Mondo S."/>
            <person name="Pangilinan J."/>
            <person name="Riley R."/>
            <person name="Labutti K."/>
            <person name="Andreopoulos B."/>
            <person name="Lipzen A."/>
            <person name="Chen C."/>
            <person name="Yanf M."/>
            <person name="Daum C."/>
            <person name="Ng V."/>
            <person name="Clum A."/>
            <person name="Steindorff A."/>
            <person name="Ohm R."/>
            <person name="Martin F."/>
            <person name="Silar P."/>
            <person name="Natvig D."/>
            <person name="Lalanne C."/>
            <person name="Gautier V."/>
            <person name="Ament-Velasquez S.L."/>
            <person name="Kruys A."/>
            <person name="Hutchinson M.I."/>
            <person name="Powell A.J."/>
            <person name="Barry K."/>
            <person name="Miller A.N."/>
            <person name="Grigoriev I.V."/>
            <person name="Debuchy R."/>
            <person name="Gladieux P."/>
            <person name="Thoren M.H."/>
            <person name="Johannesson H."/>
        </authorList>
    </citation>
    <scope>NUCLEOTIDE SEQUENCE</scope>
    <source>
        <strain evidence="2">CBS 307.81</strain>
    </source>
</reference>